<keyword evidence="3" id="KW-1133">Transmembrane helix</keyword>
<evidence type="ECO:0000256" key="5">
    <source>
        <dbReference type="SAM" id="MobiDB-lite"/>
    </source>
</evidence>
<accession>A0A9D8PNV0</accession>
<evidence type="ECO:0000256" key="3">
    <source>
        <dbReference type="ARBA" id="ARBA00022989"/>
    </source>
</evidence>
<organism evidence="7 8">
    <name type="scientific">Candidatus Zymogenus saltonus</name>
    <dbReference type="NCBI Taxonomy" id="2844893"/>
    <lineage>
        <taxon>Bacteria</taxon>
        <taxon>Deltaproteobacteria</taxon>
        <taxon>Candidatus Zymogenia</taxon>
        <taxon>Candidatus Zymogeniales</taxon>
        <taxon>Candidatus Zymogenaceae</taxon>
        <taxon>Candidatus Zymogenus</taxon>
    </lineage>
</organism>
<feature type="region of interest" description="Disordered" evidence="5">
    <location>
        <begin position="88"/>
        <end position="120"/>
    </location>
</feature>
<name>A0A9D8PNV0_9DELT</name>
<keyword evidence="2" id="KW-0812">Transmembrane</keyword>
<dbReference type="AlphaFoldDB" id="A0A9D8PNV0"/>
<dbReference type="InterPro" id="IPR010652">
    <property type="entry name" value="DUF1232"/>
</dbReference>
<comment type="subcellular location">
    <subcellularLocation>
        <location evidence="1">Endomembrane system</location>
        <topology evidence="1">Multi-pass membrane protein</topology>
    </subcellularLocation>
</comment>
<evidence type="ECO:0000313" key="8">
    <source>
        <dbReference type="Proteomes" id="UP000809273"/>
    </source>
</evidence>
<dbReference type="Proteomes" id="UP000809273">
    <property type="component" value="Unassembled WGS sequence"/>
</dbReference>
<proteinExistence type="predicted"/>
<reference evidence="7" key="2">
    <citation type="submission" date="2021-01" db="EMBL/GenBank/DDBJ databases">
        <authorList>
            <person name="Hahn C.R."/>
            <person name="Youssef N.H."/>
            <person name="Elshahed M."/>
        </authorList>
    </citation>
    <scope>NUCLEOTIDE SEQUENCE</scope>
    <source>
        <strain evidence="7">Zod_Metabat.24</strain>
    </source>
</reference>
<reference evidence="7" key="1">
    <citation type="journal article" date="2021" name="Environ. Microbiol.">
        <title>Genomic characterization of three novel Desulfobacterota classes expand the metabolic and phylogenetic diversity of the phylum.</title>
        <authorList>
            <person name="Murphy C.L."/>
            <person name="Biggerstaff J."/>
            <person name="Eichhorn A."/>
            <person name="Ewing E."/>
            <person name="Shahan R."/>
            <person name="Soriano D."/>
            <person name="Stewart S."/>
            <person name="VanMol K."/>
            <person name="Walker R."/>
            <person name="Walters P."/>
            <person name="Elshahed M.S."/>
            <person name="Youssef N.H."/>
        </authorList>
    </citation>
    <scope>NUCLEOTIDE SEQUENCE</scope>
    <source>
        <strain evidence="7">Zod_Metabat.24</strain>
    </source>
</reference>
<sequence length="120" mass="14070">MDKKSFWDISKLVEKWRSMMKLIKDKEYKISPLNKFIYIASLLYVVSPFDFIPEYFTPLGFIDDVGAIILFVIHILDEVEKYEHHLKSRVTGKKGDKSAKEKAKDDGKVIDPDKEDRKTE</sequence>
<dbReference type="EMBL" id="JAFGIX010000023">
    <property type="protein sequence ID" value="MBN1572492.1"/>
    <property type="molecule type" value="Genomic_DNA"/>
</dbReference>
<evidence type="ECO:0000256" key="4">
    <source>
        <dbReference type="ARBA" id="ARBA00023136"/>
    </source>
</evidence>
<gene>
    <name evidence="7" type="ORF">JW984_04765</name>
</gene>
<feature type="compositionally biased region" description="Basic and acidic residues" evidence="5">
    <location>
        <begin position="93"/>
        <end position="120"/>
    </location>
</feature>
<evidence type="ECO:0000259" key="6">
    <source>
        <dbReference type="Pfam" id="PF06803"/>
    </source>
</evidence>
<dbReference type="Pfam" id="PF06803">
    <property type="entry name" value="DUF1232"/>
    <property type="match status" value="1"/>
</dbReference>
<evidence type="ECO:0000256" key="1">
    <source>
        <dbReference type="ARBA" id="ARBA00004127"/>
    </source>
</evidence>
<evidence type="ECO:0000256" key="2">
    <source>
        <dbReference type="ARBA" id="ARBA00022692"/>
    </source>
</evidence>
<comment type="caution">
    <text evidence="7">The sequence shown here is derived from an EMBL/GenBank/DDBJ whole genome shotgun (WGS) entry which is preliminary data.</text>
</comment>
<keyword evidence="4" id="KW-0472">Membrane</keyword>
<feature type="domain" description="DUF1232" evidence="6">
    <location>
        <begin position="35"/>
        <end position="69"/>
    </location>
</feature>
<evidence type="ECO:0000313" key="7">
    <source>
        <dbReference type="EMBL" id="MBN1572492.1"/>
    </source>
</evidence>
<protein>
    <submittedName>
        <fullName evidence="7">DUF1232 domain-containing protein</fullName>
    </submittedName>
</protein>
<dbReference type="GO" id="GO:0012505">
    <property type="term" value="C:endomembrane system"/>
    <property type="evidence" value="ECO:0007669"/>
    <property type="project" value="UniProtKB-SubCell"/>
</dbReference>